<dbReference type="InterPro" id="IPR003439">
    <property type="entry name" value="ABC_transporter-like_ATP-bd"/>
</dbReference>
<name>A0ABV6JV93_9PROT</name>
<dbReference type="InterPro" id="IPR017871">
    <property type="entry name" value="ABC_transporter-like_CS"/>
</dbReference>
<evidence type="ECO:0000256" key="7">
    <source>
        <dbReference type="SAM" id="Phobius"/>
    </source>
</evidence>
<dbReference type="CDD" id="cd18552">
    <property type="entry name" value="ABC_6TM_MsbA_like"/>
    <property type="match status" value="1"/>
</dbReference>
<dbReference type="Gene3D" id="1.20.1560.10">
    <property type="entry name" value="ABC transporter type 1, transmembrane domain"/>
    <property type="match status" value="1"/>
</dbReference>
<keyword evidence="3" id="KW-0547">Nucleotide-binding</keyword>
<keyword evidence="6 7" id="KW-0472">Membrane</keyword>
<keyword evidence="5 7" id="KW-1133">Transmembrane helix</keyword>
<keyword evidence="4 10" id="KW-0067">ATP-binding</keyword>
<dbReference type="PANTHER" id="PTHR43394:SF1">
    <property type="entry name" value="ATP-BINDING CASSETTE SUB-FAMILY B MEMBER 10, MITOCHONDRIAL"/>
    <property type="match status" value="1"/>
</dbReference>
<dbReference type="Pfam" id="PF00664">
    <property type="entry name" value="ABC_membrane"/>
    <property type="match status" value="1"/>
</dbReference>
<feature type="domain" description="ABC transmembrane type-1" evidence="9">
    <location>
        <begin position="34"/>
        <end position="314"/>
    </location>
</feature>
<dbReference type="Pfam" id="PF00005">
    <property type="entry name" value="ABC_tran"/>
    <property type="match status" value="1"/>
</dbReference>
<dbReference type="PROSITE" id="PS50893">
    <property type="entry name" value="ABC_TRANSPORTER_2"/>
    <property type="match status" value="1"/>
</dbReference>
<keyword evidence="11" id="KW-1185">Reference proteome</keyword>
<dbReference type="SUPFAM" id="SSF52540">
    <property type="entry name" value="P-loop containing nucleoside triphosphate hydrolases"/>
    <property type="match status" value="1"/>
</dbReference>
<feature type="domain" description="ABC transporter" evidence="8">
    <location>
        <begin position="348"/>
        <end position="583"/>
    </location>
</feature>
<feature type="transmembrane region" description="Helical" evidence="7">
    <location>
        <begin position="32"/>
        <end position="53"/>
    </location>
</feature>
<dbReference type="PANTHER" id="PTHR43394">
    <property type="entry name" value="ATP-DEPENDENT PERMEASE MDL1, MITOCHONDRIAL"/>
    <property type="match status" value="1"/>
</dbReference>
<evidence type="ECO:0000256" key="1">
    <source>
        <dbReference type="ARBA" id="ARBA00004651"/>
    </source>
</evidence>
<evidence type="ECO:0000256" key="2">
    <source>
        <dbReference type="ARBA" id="ARBA00022692"/>
    </source>
</evidence>
<evidence type="ECO:0000259" key="9">
    <source>
        <dbReference type="PROSITE" id="PS50929"/>
    </source>
</evidence>
<dbReference type="GO" id="GO:0005524">
    <property type="term" value="F:ATP binding"/>
    <property type="evidence" value="ECO:0007669"/>
    <property type="project" value="UniProtKB-KW"/>
</dbReference>
<evidence type="ECO:0000256" key="3">
    <source>
        <dbReference type="ARBA" id="ARBA00022741"/>
    </source>
</evidence>
<evidence type="ECO:0000256" key="4">
    <source>
        <dbReference type="ARBA" id="ARBA00022840"/>
    </source>
</evidence>
<keyword evidence="2 7" id="KW-0812">Transmembrane</keyword>
<feature type="transmembrane region" description="Helical" evidence="7">
    <location>
        <begin position="173"/>
        <end position="190"/>
    </location>
</feature>
<sequence>MARPIPHPLSADTTRALLRRLWRGYVSRHPRGIAVAVVSTGAVAGLTALYPVVIQQAFDLFTKGDSRISWLAPPAIILLTCCKAAAQYGQAVSVQAVVLRVIEALQNDLFRALTRADLATVAREAPARHAARFTADAQAIREALTKAINGVADLLTVVGLVGSMIWLDWQMTLVAALLYPVAVVPVLRLGKRIRHASGGMQDRLGELAATLTESFGAARVVRSYRLEEAEEARAGRAFAQLREGLLSINRTRSSLDPMLEAIGGVAVAAILAVVGWRVSAGIGTVGQFTGFVAALLIASRPVRSLGSLNAALQEGLAGLSRVFAVVDTPVRIVAPPGAPALPAGEGRLEFQEVGFRYEGTEAASLHGVSFVAEPGRTVALVGPSGAGKSTALSLVPRLYDVSSGAVRLDGADLREVSLDALRDSIAYVGQDAVIFDDTAYNNISCGRPGATRAEVWDAARAAAAFDFLNALPDGFDTVLGPGGSRLSGGQRQRVSLARALLRNPRVLLLDEATSALDTENEALVQAAIARLRAGRTTLVVAHRLSTVREADLIVAMEHGTVAEQGTHDALMARGGVYARLVRTQSFVAG</sequence>
<evidence type="ECO:0000256" key="6">
    <source>
        <dbReference type="ARBA" id="ARBA00023136"/>
    </source>
</evidence>
<evidence type="ECO:0000256" key="5">
    <source>
        <dbReference type="ARBA" id="ARBA00022989"/>
    </source>
</evidence>
<feature type="transmembrane region" description="Helical" evidence="7">
    <location>
        <begin position="147"/>
        <end position="167"/>
    </location>
</feature>
<organism evidence="10 11">
    <name type="scientific">Roseomonas elaeocarpi</name>
    <dbReference type="NCBI Taxonomy" id="907779"/>
    <lineage>
        <taxon>Bacteria</taxon>
        <taxon>Pseudomonadati</taxon>
        <taxon>Pseudomonadota</taxon>
        <taxon>Alphaproteobacteria</taxon>
        <taxon>Acetobacterales</taxon>
        <taxon>Roseomonadaceae</taxon>
        <taxon>Roseomonas</taxon>
    </lineage>
</organism>
<accession>A0ABV6JV93</accession>
<protein>
    <submittedName>
        <fullName evidence="10">ABC transporter ATP-binding protein</fullName>
    </submittedName>
</protein>
<dbReference type="Gene3D" id="3.40.50.300">
    <property type="entry name" value="P-loop containing nucleotide triphosphate hydrolases"/>
    <property type="match status" value="1"/>
</dbReference>
<dbReference type="EMBL" id="JBHLUN010000010">
    <property type="protein sequence ID" value="MFC0409627.1"/>
    <property type="molecule type" value="Genomic_DNA"/>
</dbReference>
<dbReference type="InterPro" id="IPR027417">
    <property type="entry name" value="P-loop_NTPase"/>
</dbReference>
<dbReference type="SMART" id="SM00382">
    <property type="entry name" value="AAA"/>
    <property type="match status" value="1"/>
</dbReference>
<dbReference type="InterPro" id="IPR036640">
    <property type="entry name" value="ABC1_TM_sf"/>
</dbReference>
<dbReference type="PROSITE" id="PS50929">
    <property type="entry name" value="ABC_TM1F"/>
    <property type="match status" value="1"/>
</dbReference>
<reference evidence="10 11" key="1">
    <citation type="submission" date="2024-09" db="EMBL/GenBank/DDBJ databases">
        <authorList>
            <person name="Sun Q."/>
            <person name="Mori K."/>
        </authorList>
    </citation>
    <scope>NUCLEOTIDE SEQUENCE [LARGE SCALE GENOMIC DNA]</scope>
    <source>
        <strain evidence="10 11">TBRC 5777</strain>
    </source>
</reference>
<dbReference type="InterPro" id="IPR003593">
    <property type="entry name" value="AAA+_ATPase"/>
</dbReference>
<evidence type="ECO:0000259" key="8">
    <source>
        <dbReference type="PROSITE" id="PS50893"/>
    </source>
</evidence>
<gene>
    <name evidence="10" type="ORF">ACFFGY_15345</name>
</gene>
<comment type="caution">
    <text evidence="10">The sequence shown here is derived from an EMBL/GenBank/DDBJ whole genome shotgun (WGS) entry which is preliminary data.</text>
</comment>
<dbReference type="PROSITE" id="PS00211">
    <property type="entry name" value="ABC_TRANSPORTER_1"/>
    <property type="match status" value="1"/>
</dbReference>
<proteinExistence type="predicted"/>
<dbReference type="InterPro" id="IPR039421">
    <property type="entry name" value="Type_1_exporter"/>
</dbReference>
<comment type="subcellular location">
    <subcellularLocation>
        <location evidence="1">Cell membrane</location>
        <topology evidence="1">Multi-pass membrane protein</topology>
    </subcellularLocation>
</comment>
<evidence type="ECO:0000313" key="10">
    <source>
        <dbReference type="EMBL" id="MFC0409627.1"/>
    </source>
</evidence>
<dbReference type="RefSeq" id="WP_377045376.1">
    <property type="nucleotide sequence ID" value="NZ_JBHLUN010000010.1"/>
</dbReference>
<feature type="transmembrane region" description="Helical" evidence="7">
    <location>
        <begin position="258"/>
        <end position="276"/>
    </location>
</feature>
<evidence type="ECO:0000313" key="11">
    <source>
        <dbReference type="Proteomes" id="UP001589865"/>
    </source>
</evidence>
<dbReference type="InterPro" id="IPR011527">
    <property type="entry name" value="ABC1_TM_dom"/>
</dbReference>
<dbReference type="Proteomes" id="UP001589865">
    <property type="component" value="Unassembled WGS sequence"/>
</dbReference>
<dbReference type="SUPFAM" id="SSF90123">
    <property type="entry name" value="ABC transporter transmembrane region"/>
    <property type="match status" value="1"/>
</dbReference>